<dbReference type="GO" id="GO:0046872">
    <property type="term" value="F:metal ion binding"/>
    <property type="evidence" value="ECO:0007669"/>
    <property type="project" value="UniProtKB-KW"/>
</dbReference>
<evidence type="ECO:0000256" key="7">
    <source>
        <dbReference type="ARBA" id="ARBA00012161"/>
    </source>
</evidence>
<evidence type="ECO:0000256" key="5">
    <source>
        <dbReference type="ARBA" id="ARBA00008372"/>
    </source>
</evidence>
<sequence>MSSLISQKPIIIRKVWASNLEAEFQLIQKTLAQHPFISMDTEFPGIVVKPITTKPHYPKTPYENYYFLKANVDALNLIQIGLTLTDSAGNLPDLGTDGYRYIWEFNFREFDILKDNYALDSIELLKKQGIDFEKNRVDGVDSYRFAQLMLSSGLVCNESVSWVTFHSAYDFGYLVKILTRNTLPGDVLEFLKLLRVIFGNKIYDVKHIIKFCDSLFGGLDRVSRTLQVGRVAGKCHQAGSDSLLTWHAFQRIKEIYFAKGSGLMRLLVKKCIAGCTETFWKECDYVKHLWRNKKELKVEDVGIAAQFGMECFCWFASGEVKTTAKMLCNGLVMAGDDLYNGLGDDLRYGLTVPCNSLLVSCSSLGVHTIKN</sequence>
<dbReference type="EC" id="3.1.13.4" evidence="7"/>
<dbReference type="Proteomes" id="UP000631114">
    <property type="component" value="Unassembled WGS sequence"/>
</dbReference>
<keyword evidence="10" id="KW-0479">Metal-binding</keyword>
<evidence type="ECO:0000313" key="19">
    <source>
        <dbReference type="Proteomes" id="UP000631114"/>
    </source>
</evidence>
<dbReference type="EMBL" id="JADFTS010000007">
    <property type="protein sequence ID" value="KAF9597668.1"/>
    <property type="molecule type" value="Genomic_DNA"/>
</dbReference>
<dbReference type="PANTHER" id="PTHR10797">
    <property type="entry name" value="CCR4-NOT TRANSCRIPTION COMPLEX SUBUNIT"/>
    <property type="match status" value="1"/>
</dbReference>
<comment type="subunit">
    <text evidence="6">Component of the CCR4-NOT complex, at least composed of CRR4 and CAF1 proteins.</text>
</comment>
<evidence type="ECO:0000256" key="17">
    <source>
        <dbReference type="ARBA" id="ARBA00025148"/>
    </source>
</evidence>
<reference evidence="18 19" key="1">
    <citation type="submission" date="2020-10" db="EMBL/GenBank/DDBJ databases">
        <title>The Coptis chinensis genome and diversification of protoberbering-type alkaloids.</title>
        <authorList>
            <person name="Wang B."/>
            <person name="Shu S."/>
            <person name="Song C."/>
            <person name="Liu Y."/>
        </authorList>
    </citation>
    <scope>NUCLEOTIDE SEQUENCE [LARGE SCALE GENOMIC DNA]</scope>
    <source>
        <strain evidence="18">HL-2020</strain>
        <tissue evidence="18">Leaf</tissue>
    </source>
</reference>
<evidence type="ECO:0000256" key="13">
    <source>
        <dbReference type="ARBA" id="ARBA00022884"/>
    </source>
</evidence>
<evidence type="ECO:0000256" key="6">
    <source>
        <dbReference type="ARBA" id="ARBA00011757"/>
    </source>
</evidence>
<keyword evidence="16" id="KW-0539">Nucleus</keyword>
<dbReference type="GO" id="GO:0005737">
    <property type="term" value="C:cytoplasm"/>
    <property type="evidence" value="ECO:0007669"/>
    <property type="project" value="UniProtKB-SubCell"/>
</dbReference>
<dbReference type="SUPFAM" id="SSF53098">
    <property type="entry name" value="Ribonuclease H-like"/>
    <property type="match status" value="1"/>
</dbReference>
<evidence type="ECO:0000256" key="16">
    <source>
        <dbReference type="ARBA" id="ARBA00023242"/>
    </source>
</evidence>
<name>A0A835LJ96_9MAGN</name>
<proteinExistence type="inferred from homology"/>
<accession>A0A835LJ96</accession>
<comment type="caution">
    <text evidence="18">The sequence shown here is derived from an EMBL/GenBank/DDBJ whole genome shotgun (WGS) entry which is preliminary data.</text>
</comment>
<keyword evidence="11" id="KW-0378">Hydrolase</keyword>
<dbReference type="InterPro" id="IPR012337">
    <property type="entry name" value="RNaseH-like_sf"/>
</dbReference>
<keyword evidence="19" id="KW-1185">Reference proteome</keyword>
<keyword evidence="12" id="KW-0269">Exonuclease</keyword>
<protein>
    <recommendedName>
        <fullName evidence="7">poly(A)-specific ribonuclease</fullName>
        <ecNumber evidence="7">3.1.13.4</ecNumber>
    </recommendedName>
</protein>
<dbReference type="GO" id="GO:0030014">
    <property type="term" value="C:CCR4-NOT complex"/>
    <property type="evidence" value="ECO:0007669"/>
    <property type="project" value="InterPro"/>
</dbReference>
<dbReference type="GO" id="GO:0003723">
    <property type="term" value="F:RNA binding"/>
    <property type="evidence" value="ECO:0007669"/>
    <property type="project" value="UniProtKB-KW"/>
</dbReference>
<organism evidence="18 19">
    <name type="scientific">Coptis chinensis</name>
    <dbReference type="NCBI Taxonomy" id="261450"/>
    <lineage>
        <taxon>Eukaryota</taxon>
        <taxon>Viridiplantae</taxon>
        <taxon>Streptophyta</taxon>
        <taxon>Embryophyta</taxon>
        <taxon>Tracheophyta</taxon>
        <taxon>Spermatophyta</taxon>
        <taxon>Magnoliopsida</taxon>
        <taxon>Ranunculales</taxon>
        <taxon>Ranunculaceae</taxon>
        <taxon>Coptidoideae</taxon>
        <taxon>Coptis</taxon>
    </lineage>
</organism>
<evidence type="ECO:0000256" key="1">
    <source>
        <dbReference type="ARBA" id="ARBA00001663"/>
    </source>
</evidence>
<dbReference type="AlphaFoldDB" id="A0A835LJ96"/>
<evidence type="ECO:0000256" key="2">
    <source>
        <dbReference type="ARBA" id="ARBA00001968"/>
    </source>
</evidence>
<keyword evidence="14" id="KW-0805">Transcription regulation</keyword>
<evidence type="ECO:0000256" key="3">
    <source>
        <dbReference type="ARBA" id="ARBA00004123"/>
    </source>
</evidence>
<evidence type="ECO:0000313" key="18">
    <source>
        <dbReference type="EMBL" id="KAF9597668.1"/>
    </source>
</evidence>
<comment type="cofactor">
    <cofactor evidence="2">
        <name>a divalent metal cation</name>
        <dbReference type="ChEBI" id="CHEBI:60240"/>
    </cofactor>
</comment>
<dbReference type="Pfam" id="PF04857">
    <property type="entry name" value="CAF1"/>
    <property type="match status" value="1"/>
</dbReference>
<keyword evidence="13" id="KW-0694">RNA-binding</keyword>
<gene>
    <name evidence="18" type="ORF">IFM89_020548</name>
</gene>
<comment type="subcellular location">
    <subcellularLocation>
        <location evidence="4">Cytoplasm</location>
    </subcellularLocation>
    <subcellularLocation>
        <location evidence="3">Nucleus</location>
    </subcellularLocation>
</comment>
<evidence type="ECO:0000256" key="11">
    <source>
        <dbReference type="ARBA" id="ARBA00022801"/>
    </source>
</evidence>
<dbReference type="InterPro" id="IPR039637">
    <property type="entry name" value="CNOT7/CNOT8/Pop2"/>
</dbReference>
<comment type="function">
    <text evidence="17">Ubiquitous transcription factor required for a diverse set of processes. It is a component of the CCR4 complex involved in the control of gene expression.</text>
</comment>
<evidence type="ECO:0000256" key="12">
    <source>
        <dbReference type="ARBA" id="ARBA00022839"/>
    </source>
</evidence>
<evidence type="ECO:0000256" key="10">
    <source>
        <dbReference type="ARBA" id="ARBA00022723"/>
    </source>
</evidence>
<comment type="catalytic activity">
    <reaction evidence="1">
        <text>Exonucleolytic cleavage of poly(A) to 5'-AMP.</text>
        <dbReference type="EC" id="3.1.13.4"/>
    </reaction>
</comment>
<dbReference type="Gene3D" id="3.30.420.10">
    <property type="entry name" value="Ribonuclease H-like superfamily/Ribonuclease H"/>
    <property type="match status" value="1"/>
</dbReference>
<evidence type="ECO:0000256" key="9">
    <source>
        <dbReference type="ARBA" id="ARBA00022722"/>
    </source>
</evidence>
<evidence type="ECO:0000256" key="15">
    <source>
        <dbReference type="ARBA" id="ARBA00023163"/>
    </source>
</evidence>
<dbReference type="OrthoDB" id="1164111at2759"/>
<dbReference type="InterPro" id="IPR036397">
    <property type="entry name" value="RNaseH_sf"/>
</dbReference>
<evidence type="ECO:0000256" key="8">
    <source>
        <dbReference type="ARBA" id="ARBA00022490"/>
    </source>
</evidence>
<keyword evidence="9" id="KW-0540">Nuclease</keyword>
<comment type="similarity">
    <text evidence="5">Belongs to the CAF1 family.</text>
</comment>
<keyword evidence="15" id="KW-0804">Transcription</keyword>
<dbReference type="GO" id="GO:0005634">
    <property type="term" value="C:nucleus"/>
    <property type="evidence" value="ECO:0007669"/>
    <property type="project" value="UniProtKB-SubCell"/>
</dbReference>
<dbReference type="GO" id="GO:0004535">
    <property type="term" value="F:poly(A)-specific ribonuclease activity"/>
    <property type="evidence" value="ECO:0007669"/>
    <property type="project" value="UniProtKB-EC"/>
</dbReference>
<dbReference type="InterPro" id="IPR006941">
    <property type="entry name" value="RNase_CAF1"/>
</dbReference>
<evidence type="ECO:0000256" key="14">
    <source>
        <dbReference type="ARBA" id="ARBA00023015"/>
    </source>
</evidence>
<evidence type="ECO:0000256" key="4">
    <source>
        <dbReference type="ARBA" id="ARBA00004496"/>
    </source>
</evidence>
<keyword evidence="8" id="KW-0963">Cytoplasm</keyword>